<dbReference type="EMBL" id="MFCA01000001">
    <property type="protein sequence ID" value="OGE03256.1"/>
    <property type="molecule type" value="Genomic_DNA"/>
</dbReference>
<keyword evidence="2" id="KW-0436">Ligase</keyword>
<dbReference type="GO" id="GO:0006542">
    <property type="term" value="P:glutamine biosynthetic process"/>
    <property type="evidence" value="ECO:0007669"/>
    <property type="project" value="InterPro"/>
</dbReference>
<dbReference type="Proteomes" id="UP000176751">
    <property type="component" value="Unassembled WGS sequence"/>
</dbReference>
<evidence type="ECO:0000313" key="9">
    <source>
        <dbReference type="EMBL" id="OGE03256.1"/>
    </source>
</evidence>
<dbReference type="GO" id="GO:0004356">
    <property type="term" value="F:glutamine synthetase activity"/>
    <property type="evidence" value="ECO:0007669"/>
    <property type="project" value="InterPro"/>
</dbReference>
<dbReference type="InterPro" id="IPR008146">
    <property type="entry name" value="Gln_synth_cat_dom"/>
</dbReference>
<evidence type="ECO:0000256" key="3">
    <source>
        <dbReference type="ARBA" id="ARBA00022741"/>
    </source>
</evidence>
<evidence type="ECO:0000259" key="8">
    <source>
        <dbReference type="PROSITE" id="PS51987"/>
    </source>
</evidence>
<protein>
    <submittedName>
        <fullName evidence="9">Glutamine synthetase</fullName>
    </submittedName>
</protein>
<dbReference type="SUPFAM" id="SSF54368">
    <property type="entry name" value="Glutamine synthetase, N-terminal domain"/>
    <property type="match status" value="1"/>
</dbReference>
<dbReference type="PANTHER" id="PTHR43785:SF12">
    <property type="entry name" value="TYPE-1 GLUTAMINE SYNTHETASE 2"/>
    <property type="match status" value="1"/>
</dbReference>
<gene>
    <name evidence="9" type="ORF">A2196_05845</name>
</gene>
<evidence type="ECO:0000256" key="1">
    <source>
        <dbReference type="ARBA" id="ARBA00001946"/>
    </source>
</evidence>
<evidence type="ECO:0000256" key="5">
    <source>
        <dbReference type="ARBA" id="ARBA00022842"/>
    </source>
</evidence>
<dbReference type="InterPro" id="IPR036651">
    <property type="entry name" value="Gln_synt_N_sf"/>
</dbReference>
<evidence type="ECO:0000256" key="2">
    <source>
        <dbReference type="ARBA" id="ARBA00022598"/>
    </source>
</evidence>
<reference evidence="9 10" key="1">
    <citation type="journal article" date="2016" name="Nat. Commun.">
        <title>Thousands of microbial genomes shed light on interconnected biogeochemical processes in an aquifer system.</title>
        <authorList>
            <person name="Anantharaman K."/>
            <person name="Brown C.T."/>
            <person name="Hug L.A."/>
            <person name="Sharon I."/>
            <person name="Castelle C.J."/>
            <person name="Probst A.J."/>
            <person name="Thomas B.C."/>
            <person name="Singh A."/>
            <person name="Wilkins M.J."/>
            <person name="Karaoz U."/>
            <person name="Brodie E.L."/>
            <person name="Williams K.H."/>
            <person name="Hubbard S.S."/>
            <person name="Banfield J.F."/>
        </authorList>
    </citation>
    <scope>NUCLEOTIDE SEQUENCE [LARGE SCALE GENOMIC DNA]</scope>
</reference>
<dbReference type="STRING" id="1797737.A2196_05845"/>
<keyword evidence="5" id="KW-0460">Magnesium</keyword>
<dbReference type="SMART" id="SM01230">
    <property type="entry name" value="Gln-synt_C"/>
    <property type="match status" value="1"/>
</dbReference>
<dbReference type="SUPFAM" id="SSF55931">
    <property type="entry name" value="Glutamine synthetase/guanido kinase"/>
    <property type="match status" value="1"/>
</dbReference>
<comment type="caution">
    <text evidence="9">The sequence shown here is derived from an EMBL/GenBank/DDBJ whole genome shotgun (WGS) entry which is preliminary data.</text>
</comment>
<dbReference type="Pfam" id="PF00120">
    <property type="entry name" value="Gln-synt_C"/>
    <property type="match status" value="1"/>
</dbReference>
<name>A0A1F5HGR0_9BACT</name>
<dbReference type="InterPro" id="IPR008147">
    <property type="entry name" value="Gln_synt_N"/>
</dbReference>
<keyword evidence="3" id="KW-0547">Nucleotide-binding</keyword>
<dbReference type="PROSITE" id="PS00181">
    <property type="entry name" value="GLNA_ATP"/>
    <property type="match status" value="1"/>
</dbReference>
<accession>A0A1F5HGR0</accession>
<comment type="similarity">
    <text evidence="6 7">Belongs to the glutamine synthetase family.</text>
</comment>
<evidence type="ECO:0000256" key="7">
    <source>
        <dbReference type="RuleBase" id="RU000384"/>
    </source>
</evidence>
<dbReference type="AlphaFoldDB" id="A0A1F5HGR0"/>
<feature type="domain" description="GS catalytic" evidence="8">
    <location>
        <begin position="145"/>
        <end position="482"/>
    </location>
</feature>
<evidence type="ECO:0000256" key="6">
    <source>
        <dbReference type="PROSITE-ProRule" id="PRU01331"/>
    </source>
</evidence>
<dbReference type="PANTHER" id="PTHR43785">
    <property type="entry name" value="GAMMA-GLUTAMYLPUTRESCINE SYNTHETASE"/>
    <property type="match status" value="1"/>
</dbReference>
<organism evidence="9 10">
    <name type="scientific">Candidatus Curtissbacteria bacterium RIFOXYA1_FULL_41_14</name>
    <dbReference type="NCBI Taxonomy" id="1797737"/>
    <lineage>
        <taxon>Bacteria</taxon>
        <taxon>Candidatus Curtissiibacteriota</taxon>
    </lineage>
</organism>
<proteinExistence type="inferred from homology"/>
<dbReference type="Pfam" id="PF03951">
    <property type="entry name" value="Gln-synt_N"/>
    <property type="match status" value="1"/>
</dbReference>
<dbReference type="GO" id="GO:0005524">
    <property type="term" value="F:ATP binding"/>
    <property type="evidence" value="ECO:0007669"/>
    <property type="project" value="UniProtKB-KW"/>
</dbReference>
<dbReference type="Gene3D" id="3.10.20.70">
    <property type="entry name" value="Glutamine synthetase, N-terminal domain"/>
    <property type="match status" value="1"/>
</dbReference>
<dbReference type="InterPro" id="IPR027303">
    <property type="entry name" value="Gln_synth_gly_rich_site"/>
</dbReference>
<evidence type="ECO:0000313" key="10">
    <source>
        <dbReference type="Proteomes" id="UP000176751"/>
    </source>
</evidence>
<dbReference type="InterPro" id="IPR014746">
    <property type="entry name" value="Gln_synth/guanido_kin_cat_dom"/>
</dbReference>
<evidence type="ECO:0000256" key="4">
    <source>
        <dbReference type="ARBA" id="ARBA00022840"/>
    </source>
</evidence>
<dbReference type="Gene3D" id="3.30.590.10">
    <property type="entry name" value="Glutamine synthetase/guanido kinase, catalytic domain"/>
    <property type="match status" value="1"/>
</dbReference>
<keyword evidence="4" id="KW-0067">ATP-binding</keyword>
<sequence>MKNNYNNSESSLKNFLEIPYDKLEEMNLKAKEKRDSVDPKDQEVEYRKYLESEKRIKAITLCFSDIEGKLHMLDYDKKFLLASAANLTFDGSSIRGFTVQSESDLRLDIDWTSFMWLPADLFGPGKVIMFANILNRDRSLYESDLRGQLQDFTRQLKREEKIEAYVSAEIEGFLMDGVNAEQNYEEEDFKLISTGGYFHSLPLDKLRQFIDACAEAQRAMGYKNEKDHPEVAPSQFELNFSYTQALRACDQIQLYKLVCRQVATSMGMTATFLPKPVIGINGSGMHTNFSLFKGGKNLFYDKKGKDSLSALGWDYVSKLLNHAPELSLIFSSSVNAYRRLDPHFEAPNQIKASAIDRGAMVRLPVGNDKTTRLEIRAVAPDANPYLVIFAILKIGLNGKRLPVNSNRRERLRFLPGNINDAIRLFRSSTFTGKILGEENKEKYLSFKSAVADRSPRELGKSIKVSEVIYHHEVTNQVLWNSF</sequence>
<comment type="cofactor">
    <cofactor evidence="1">
        <name>Mg(2+)</name>
        <dbReference type="ChEBI" id="CHEBI:18420"/>
    </cofactor>
</comment>
<dbReference type="PROSITE" id="PS51987">
    <property type="entry name" value="GS_CATALYTIC"/>
    <property type="match status" value="1"/>
</dbReference>